<feature type="domain" description="HTH cro/C1-type" evidence="1">
    <location>
        <begin position="8"/>
        <end position="40"/>
    </location>
</feature>
<dbReference type="PROSITE" id="PS50943">
    <property type="entry name" value="HTH_CROC1"/>
    <property type="match status" value="1"/>
</dbReference>
<dbReference type="AlphaFoldDB" id="A0A1L7ANQ2"/>
<dbReference type="SUPFAM" id="SSF47413">
    <property type="entry name" value="lambda repressor-like DNA-binding domains"/>
    <property type="match status" value="1"/>
</dbReference>
<dbReference type="CDD" id="cd00093">
    <property type="entry name" value="HTH_XRE"/>
    <property type="match status" value="1"/>
</dbReference>
<gene>
    <name evidence="2" type="ORF">RGI145_24015</name>
</gene>
<dbReference type="Gene3D" id="1.10.260.40">
    <property type="entry name" value="lambda repressor-like DNA-binding domains"/>
    <property type="match status" value="1"/>
</dbReference>
<dbReference type="InterPro" id="IPR010982">
    <property type="entry name" value="Lambda_DNA-bd_dom_sf"/>
</dbReference>
<dbReference type="RefSeq" id="WP_075801111.1">
    <property type="nucleotide sequence ID" value="NZ_CP015587.1"/>
</dbReference>
<keyword evidence="2" id="KW-0614">Plasmid</keyword>
<proteinExistence type="predicted"/>
<dbReference type="Proteomes" id="UP000185494">
    <property type="component" value="Plasmid 3"/>
</dbReference>
<dbReference type="GO" id="GO:0003677">
    <property type="term" value="F:DNA binding"/>
    <property type="evidence" value="ECO:0007669"/>
    <property type="project" value="InterPro"/>
</dbReference>
<dbReference type="Pfam" id="PF01381">
    <property type="entry name" value="HTH_3"/>
    <property type="match status" value="1"/>
</dbReference>
<geneLocation type="plasmid" evidence="2 3">
    <name>3</name>
</geneLocation>
<evidence type="ECO:0000313" key="3">
    <source>
        <dbReference type="Proteomes" id="UP000185494"/>
    </source>
</evidence>
<protein>
    <recommendedName>
        <fullName evidence="1">HTH cro/C1-type domain-containing protein</fullName>
    </recommendedName>
</protein>
<evidence type="ECO:0000313" key="2">
    <source>
        <dbReference type="EMBL" id="APT60416.1"/>
    </source>
</evidence>
<organism evidence="2 3">
    <name type="scientific">Roseomonas gilardii</name>
    <dbReference type="NCBI Taxonomy" id="257708"/>
    <lineage>
        <taxon>Bacteria</taxon>
        <taxon>Pseudomonadati</taxon>
        <taxon>Pseudomonadota</taxon>
        <taxon>Alphaproteobacteria</taxon>
        <taxon>Acetobacterales</taxon>
        <taxon>Roseomonadaceae</taxon>
        <taxon>Roseomonas</taxon>
    </lineage>
</organism>
<dbReference type="KEGG" id="rgi:RGI145_24015"/>
<reference evidence="2 3" key="1">
    <citation type="submission" date="2016-05" db="EMBL/GenBank/DDBJ databases">
        <title>Complete Genome and Methylome Analysis of Psychrotrophic Bacterial Isolates from Antarctic Lake Untersee.</title>
        <authorList>
            <person name="Fomenkov A."/>
            <person name="Akimov V.N."/>
            <person name="Vasilyeva L.V."/>
            <person name="Andersen D."/>
            <person name="Vincze T."/>
            <person name="Roberts R.J."/>
        </authorList>
    </citation>
    <scope>NUCLEOTIDE SEQUENCE [LARGE SCALE GENOMIC DNA]</scope>
    <source>
        <strain evidence="2 3">U14-5</strain>
        <plasmid evidence="3">Plasmid 3</plasmid>
    </source>
</reference>
<name>A0A1L7ANQ2_9PROT</name>
<dbReference type="InterPro" id="IPR001387">
    <property type="entry name" value="Cro/C1-type_HTH"/>
</dbReference>
<accession>A0A1L7ANQ2</accession>
<dbReference type="EMBL" id="CP015587">
    <property type="protein sequence ID" value="APT60416.1"/>
    <property type="molecule type" value="Genomic_DNA"/>
</dbReference>
<sequence length="117" mass="12927">MMIDPDQIRAARALLRIEQRDLAMRAHVSVATVRRLEAGQDAARVTPVILESVRQVLEEAGAEFIEGGVRRRPVAHTDAGILFEELRAISLRSAAKLRDQAEPLTEADLYDEDGLPA</sequence>
<evidence type="ECO:0000259" key="1">
    <source>
        <dbReference type="PROSITE" id="PS50943"/>
    </source>
</evidence>